<evidence type="ECO:0000256" key="1">
    <source>
        <dbReference type="ARBA" id="ARBA00001698"/>
    </source>
</evidence>
<feature type="transmembrane region" description="Helical" evidence="16">
    <location>
        <begin position="362"/>
        <end position="380"/>
    </location>
</feature>
<keyword evidence="15 16" id="KW-1208">Phospholipid metabolism</keyword>
<evidence type="ECO:0000256" key="10">
    <source>
        <dbReference type="ARBA" id="ARBA00022695"/>
    </source>
</evidence>
<comment type="catalytic activity">
    <reaction evidence="1 16 17">
        <text>a 1,2-diacyl-sn-glycero-3-phosphate + CTP + H(+) = a CDP-1,2-diacyl-sn-glycerol + diphosphate</text>
        <dbReference type="Rhea" id="RHEA:16229"/>
        <dbReference type="ChEBI" id="CHEBI:15378"/>
        <dbReference type="ChEBI" id="CHEBI:33019"/>
        <dbReference type="ChEBI" id="CHEBI:37563"/>
        <dbReference type="ChEBI" id="CHEBI:58332"/>
        <dbReference type="ChEBI" id="CHEBI:58608"/>
        <dbReference type="EC" id="2.7.7.41"/>
    </reaction>
</comment>
<accession>G0TXH2</accession>
<dbReference type="EMBL" id="HE573023">
    <property type="protein sequence ID" value="CCC48662.1"/>
    <property type="molecule type" value="Genomic_DNA"/>
</dbReference>
<proteinExistence type="inferred from homology"/>
<keyword evidence="11 16" id="KW-1133">Transmembrane helix</keyword>
<evidence type="ECO:0000256" key="15">
    <source>
        <dbReference type="ARBA" id="ARBA00023264"/>
    </source>
</evidence>
<protein>
    <recommendedName>
        <fullName evidence="6 16">Phosphatidate cytidylyltransferase</fullName>
        <ecNumber evidence="6 16">2.7.7.41</ecNumber>
    </recommendedName>
</protein>
<keyword evidence="9 16" id="KW-0812">Transmembrane</keyword>
<feature type="chain" id="PRO_5003409844" description="Phosphatidate cytidylyltransferase" evidence="19">
    <location>
        <begin position="23"/>
        <end position="466"/>
    </location>
</feature>
<keyword evidence="12 16" id="KW-0443">Lipid metabolism</keyword>
<dbReference type="UniPathway" id="UPA00557">
    <property type="reaction ID" value="UER00614"/>
</dbReference>
<evidence type="ECO:0000256" key="13">
    <source>
        <dbReference type="ARBA" id="ARBA00023136"/>
    </source>
</evidence>
<dbReference type="PANTHER" id="PTHR13773:SF8">
    <property type="entry name" value="PHOSPHATIDATE CYTIDYLYLTRANSFERASE, PHOTORECEPTOR-SPECIFIC"/>
    <property type="match status" value="1"/>
</dbReference>
<keyword evidence="10 16" id="KW-0548">Nucleotidyltransferase</keyword>
<comment type="similarity">
    <text evidence="5 16 17">Belongs to the CDS family.</text>
</comment>
<dbReference type="InterPro" id="IPR000374">
    <property type="entry name" value="PC_trans"/>
</dbReference>
<comment type="pathway">
    <text evidence="4">Lipid metabolism.</text>
</comment>
<comment type="pathway">
    <text evidence="3 16 17">Phospholipid metabolism; CDP-diacylglycerol biosynthesis; CDP-diacylglycerol from sn-glycerol 3-phosphate: step 3/3.</text>
</comment>
<feature type="region of interest" description="Disordered" evidence="18">
    <location>
        <begin position="23"/>
        <end position="54"/>
    </location>
</feature>
<feature type="transmembrane region" description="Helical" evidence="16">
    <location>
        <begin position="150"/>
        <end position="171"/>
    </location>
</feature>
<dbReference type="GO" id="GO:0004605">
    <property type="term" value="F:phosphatidate cytidylyltransferase activity"/>
    <property type="evidence" value="ECO:0007669"/>
    <property type="project" value="UniProtKB-UniRule"/>
</dbReference>
<feature type="transmembrane region" description="Helical" evidence="16">
    <location>
        <begin position="247"/>
        <end position="267"/>
    </location>
</feature>
<name>G0TXH2_TRYVY</name>
<feature type="transmembrane region" description="Helical" evidence="16">
    <location>
        <begin position="288"/>
        <end position="309"/>
    </location>
</feature>
<dbReference type="EC" id="2.7.7.41" evidence="6 16"/>
<dbReference type="PIRSF" id="PIRSF018269">
    <property type="entry name" value="PC_trans_euk"/>
    <property type="match status" value="1"/>
</dbReference>
<evidence type="ECO:0000256" key="7">
    <source>
        <dbReference type="ARBA" id="ARBA00022516"/>
    </source>
</evidence>
<dbReference type="AlphaFoldDB" id="G0TXH2"/>
<evidence type="ECO:0000256" key="16">
    <source>
        <dbReference type="PIRNR" id="PIRNR018269"/>
    </source>
</evidence>
<dbReference type="GO" id="GO:0016024">
    <property type="term" value="P:CDP-diacylglycerol biosynthetic process"/>
    <property type="evidence" value="ECO:0007669"/>
    <property type="project" value="UniProtKB-UniRule"/>
</dbReference>
<dbReference type="InterPro" id="IPR016720">
    <property type="entry name" value="PC_Trfase_euk"/>
</dbReference>
<sequence length="466" mass="53399">MKILHYFICLLLHIYFKPYSQRRPHNHDSKIKGNQKRKQDVGSAMGGNGSNRPILTPLKGNLAPKVPGPNNDASGFTATRTTDTLGKPVNKHKYTNVINRIVFSLVMAFAFIGIISVGVKATIPFIIIILFMMFHEISRINQRERKERQLPSVFILKMWFLFITLFLMTGSSVQKPMVASYPWTQWFYRNFGMLAFLLYLIGVVGFVLSLRKGMYLYQFIQFTWIVMILGLVVFQGYFQMLNMMRGMVWFILPVGCVINNDIWAYVFGKLFGRTRLLALSPNKTLEGFLGSFLFTMIWSFWFAGFIGYFPEMHCPKVDFHSPMRCKKDSLFLQREVELPSFLRTVTCQLITTIRCSKAQQHALVLGAFASLLAPFGGFFASGLKRAFKLKDFGDLIPGHGGITDRMDCQNVMGFFTYVYLSSYVFYEPACPLYHELNNCVLQLDEGQRRMLLRILNESLIGGPARA</sequence>
<feature type="signal peptide" evidence="19">
    <location>
        <begin position="1"/>
        <end position="22"/>
    </location>
</feature>
<evidence type="ECO:0000313" key="20">
    <source>
        <dbReference type="EMBL" id="CCC48662.1"/>
    </source>
</evidence>
<comment type="subcellular location">
    <subcellularLocation>
        <location evidence="2">Membrane</location>
        <topology evidence="2">Multi-pass membrane protein</topology>
    </subcellularLocation>
</comment>
<keyword evidence="7 16" id="KW-0444">Lipid biosynthesis</keyword>
<evidence type="ECO:0000256" key="8">
    <source>
        <dbReference type="ARBA" id="ARBA00022679"/>
    </source>
</evidence>
<dbReference type="GO" id="GO:0005789">
    <property type="term" value="C:endoplasmic reticulum membrane"/>
    <property type="evidence" value="ECO:0007669"/>
    <property type="project" value="TreeGrafter"/>
</dbReference>
<evidence type="ECO:0000256" key="12">
    <source>
        <dbReference type="ARBA" id="ARBA00023098"/>
    </source>
</evidence>
<organism evidence="20">
    <name type="scientific">Trypanosoma vivax (strain Y486)</name>
    <dbReference type="NCBI Taxonomy" id="1055687"/>
    <lineage>
        <taxon>Eukaryota</taxon>
        <taxon>Discoba</taxon>
        <taxon>Euglenozoa</taxon>
        <taxon>Kinetoplastea</taxon>
        <taxon>Metakinetoplastina</taxon>
        <taxon>Trypanosomatida</taxon>
        <taxon>Trypanosomatidae</taxon>
        <taxon>Trypanosoma</taxon>
        <taxon>Duttonella</taxon>
    </lineage>
</organism>
<feature type="transmembrane region" description="Helical" evidence="16">
    <location>
        <begin position="191"/>
        <end position="210"/>
    </location>
</feature>
<evidence type="ECO:0000256" key="4">
    <source>
        <dbReference type="ARBA" id="ARBA00005189"/>
    </source>
</evidence>
<dbReference type="Pfam" id="PF01148">
    <property type="entry name" value="CTP_transf_1"/>
    <property type="match status" value="1"/>
</dbReference>
<keyword evidence="8 16" id="KW-0808">Transferase</keyword>
<evidence type="ECO:0000256" key="3">
    <source>
        <dbReference type="ARBA" id="ARBA00005119"/>
    </source>
</evidence>
<evidence type="ECO:0000256" key="9">
    <source>
        <dbReference type="ARBA" id="ARBA00022692"/>
    </source>
</evidence>
<keyword evidence="13 16" id="KW-0472">Membrane</keyword>
<dbReference type="PROSITE" id="PS01315">
    <property type="entry name" value="CDS"/>
    <property type="match status" value="1"/>
</dbReference>
<evidence type="ECO:0000256" key="2">
    <source>
        <dbReference type="ARBA" id="ARBA00004141"/>
    </source>
</evidence>
<keyword evidence="14 16" id="KW-0594">Phospholipid biosynthesis</keyword>
<reference evidence="20" key="1">
    <citation type="journal article" date="2012" name="Proc. Natl. Acad. Sci. U.S.A.">
        <title>Antigenic diversity is generated by distinct evolutionary mechanisms in African trypanosome species.</title>
        <authorList>
            <person name="Jackson A.P."/>
            <person name="Berry A."/>
            <person name="Aslett M."/>
            <person name="Allison H.C."/>
            <person name="Burton P."/>
            <person name="Vavrova-Anderson J."/>
            <person name="Brown R."/>
            <person name="Browne H."/>
            <person name="Corton N."/>
            <person name="Hauser H."/>
            <person name="Gamble J."/>
            <person name="Gilderthorp R."/>
            <person name="Marcello L."/>
            <person name="McQuillan J."/>
            <person name="Otto T.D."/>
            <person name="Quail M.A."/>
            <person name="Sanders M.J."/>
            <person name="van Tonder A."/>
            <person name="Ginger M.L."/>
            <person name="Field M.C."/>
            <person name="Barry J.D."/>
            <person name="Hertz-Fowler C."/>
            <person name="Berriman M."/>
        </authorList>
    </citation>
    <scope>NUCLEOTIDE SEQUENCE</scope>
    <source>
        <strain evidence="20">Y486</strain>
    </source>
</reference>
<evidence type="ECO:0000256" key="17">
    <source>
        <dbReference type="RuleBase" id="RU003938"/>
    </source>
</evidence>
<feature type="transmembrane region" description="Helical" evidence="16">
    <location>
        <begin position="222"/>
        <end position="241"/>
    </location>
</feature>
<keyword evidence="19" id="KW-0732">Signal</keyword>
<evidence type="ECO:0000256" key="5">
    <source>
        <dbReference type="ARBA" id="ARBA00010185"/>
    </source>
</evidence>
<evidence type="ECO:0000256" key="11">
    <source>
        <dbReference type="ARBA" id="ARBA00022989"/>
    </source>
</evidence>
<gene>
    <name evidence="20" type="ORF">TVY486_0700060</name>
</gene>
<dbReference type="PANTHER" id="PTHR13773">
    <property type="entry name" value="PHOSPHATIDATE CYTIDYLYLTRANSFERASE"/>
    <property type="match status" value="1"/>
</dbReference>
<evidence type="ECO:0000256" key="19">
    <source>
        <dbReference type="SAM" id="SignalP"/>
    </source>
</evidence>
<evidence type="ECO:0000256" key="14">
    <source>
        <dbReference type="ARBA" id="ARBA00023209"/>
    </source>
</evidence>
<evidence type="ECO:0000256" key="18">
    <source>
        <dbReference type="SAM" id="MobiDB-lite"/>
    </source>
</evidence>
<evidence type="ECO:0000256" key="6">
    <source>
        <dbReference type="ARBA" id="ARBA00012487"/>
    </source>
</evidence>
<dbReference type="VEuPathDB" id="TriTrypDB:TvY486_0700060"/>